<gene>
    <name evidence="3" type="ORF">HGH92_22135</name>
</gene>
<sequence>MSDTSFEALFRGYMNGTLNASEIHRFRQMAMERDNKALLSRLLEEAFSNPAYAEAADYDPAEMADEILLKAQQQEVQLSMLPPTRKPPVFRPWFKYAAAAAIFGLLMAGTWKFASRHRHNATALAAGKPVRPGTAQPVLILGDGSRVALDSIANGTIAQQGNARIVKLANGQVAYQLTEGKDNNNILYNTMQTPHGCMYQLTLPDGSRVWLNAASSIRYPAAFAANNRHVEVTGEAYFDIAKDEHKPFTVTVNKLDIQVLGTAFNVMAYADENAIRTTLVQGAVNVINGVDKQLLHPGEQATIAPSGGTFLISKPNLDETLSWKNGEFYFRDTNIRSIMREVARWYNVEIRYEGDMDDITLSGIVSRNEEIGQLLKALEMTKMVRFRISGNVVFVSPGSQG</sequence>
<evidence type="ECO:0000313" key="3">
    <source>
        <dbReference type="EMBL" id="NLR67024.1"/>
    </source>
</evidence>
<dbReference type="AlphaFoldDB" id="A0A847RYD9"/>
<protein>
    <submittedName>
        <fullName evidence="3">DUF4974 domain-containing protein</fullName>
    </submittedName>
</protein>
<dbReference type="Pfam" id="PF04773">
    <property type="entry name" value="FecR"/>
    <property type="match status" value="1"/>
</dbReference>
<dbReference type="Gene3D" id="3.55.50.30">
    <property type="match status" value="1"/>
</dbReference>
<feature type="domain" description="FecR protein" evidence="1">
    <location>
        <begin position="190"/>
        <end position="285"/>
    </location>
</feature>
<feature type="domain" description="Protein FecR C-terminal" evidence="2">
    <location>
        <begin position="327"/>
        <end position="395"/>
    </location>
</feature>
<dbReference type="GO" id="GO:0016989">
    <property type="term" value="F:sigma factor antagonist activity"/>
    <property type="evidence" value="ECO:0007669"/>
    <property type="project" value="TreeGrafter"/>
</dbReference>
<evidence type="ECO:0000259" key="1">
    <source>
        <dbReference type="Pfam" id="PF04773"/>
    </source>
</evidence>
<accession>A0A847RYD9</accession>
<dbReference type="EMBL" id="JABAIA010000002">
    <property type="protein sequence ID" value="NLR67024.1"/>
    <property type="molecule type" value="Genomic_DNA"/>
</dbReference>
<keyword evidence="4" id="KW-1185">Reference proteome</keyword>
<dbReference type="PANTHER" id="PTHR30273">
    <property type="entry name" value="PERIPLASMIC SIGNAL SENSOR AND SIGMA FACTOR ACTIVATOR FECR-RELATED"/>
    <property type="match status" value="1"/>
</dbReference>
<dbReference type="Pfam" id="PF16344">
    <property type="entry name" value="FecR_C"/>
    <property type="match status" value="1"/>
</dbReference>
<dbReference type="Proteomes" id="UP000570474">
    <property type="component" value="Unassembled WGS sequence"/>
</dbReference>
<organism evidence="3 4">
    <name type="scientific">Chitinophaga varians</name>
    <dbReference type="NCBI Taxonomy" id="2202339"/>
    <lineage>
        <taxon>Bacteria</taxon>
        <taxon>Pseudomonadati</taxon>
        <taxon>Bacteroidota</taxon>
        <taxon>Chitinophagia</taxon>
        <taxon>Chitinophagales</taxon>
        <taxon>Chitinophagaceae</taxon>
        <taxon>Chitinophaga</taxon>
    </lineage>
</organism>
<dbReference type="RefSeq" id="WP_168872919.1">
    <property type="nucleotide sequence ID" value="NZ_JABAIA010000002.1"/>
</dbReference>
<evidence type="ECO:0000259" key="2">
    <source>
        <dbReference type="Pfam" id="PF16344"/>
    </source>
</evidence>
<comment type="caution">
    <text evidence="3">The sequence shown here is derived from an EMBL/GenBank/DDBJ whole genome shotgun (WGS) entry which is preliminary data.</text>
</comment>
<dbReference type="FunFam" id="2.60.120.1440:FF:000001">
    <property type="entry name" value="Putative anti-sigma factor"/>
    <property type="match status" value="1"/>
</dbReference>
<evidence type="ECO:0000313" key="4">
    <source>
        <dbReference type="Proteomes" id="UP000570474"/>
    </source>
</evidence>
<dbReference type="InterPro" id="IPR032508">
    <property type="entry name" value="FecR_C"/>
</dbReference>
<dbReference type="InterPro" id="IPR012373">
    <property type="entry name" value="Ferrdict_sens_TM"/>
</dbReference>
<proteinExistence type="predicted"/>
<reference evidence="3 4" key="1">
    <citation type="submission" date="2020-04" db="EMBL/GenBank/DDBJ databases">
        <authorList>
            <person name="Yin C."/>
        </authorList>
    </citation>
    <scope>NUCLEOTIDE SEQUENCE [LARGE SCALE GENOMIC DNA]</scope>
    <source>
        <strain evidence="3 4">Ae27</strain>
    </source>
</reference>
<dbReference type="Gene3D" id="2.60.120.1440">
    <property type="match status" value="1"/>
</dbReference>
<dbReference type="InterPro" id="IPR006860">
    <property type="entry name" value="FecR"/>
</dbReference>
<dbReference type="PANTHER" id="PTHR30273:SF2">
    <property type="entry name" value="PROTEIN FECR"/>
    <property type="match status" value="1"/>
</dbReference>
<name>A0A847RYD9_9BACT</name>